<feature type="transmembrane region" description="Helical" evidence="2">
    <location>
        <begin position="101"/>
        <end position="121"/>
    </location>
</feature>
<reference evidence="3" key="1">
    <citation type="submission" date="2023-03" db="UniProtKB">
        <authorList>
            <consortium name="EnsemblPlants"/>
        </authorList>
    </citation>
    <scope>IDENTIFICATION</scope>
</reference>
<evidence type="ECO:0000256" key="2">
    <source>
        <dbReference type="SAM" id="Phobius"/>
    </source>
</evidence>
<accession>A0A9I9D7F4</accession>
<dbReference type="Gramene" id="MELO3C014409.2.1">
    <property type="protein sequence ID" value="MELO3C014409.2.1"/>
    <property type="gene ID" value="MELO3C014409.2"/>
</dbReference>
<feature type="compositionally biased region" description="Basic and acidic residues" evidence="1">
    <location>
        <begin position="1"/>
        <end position="35"/>
    </location>
</feature>
<protein>
    <submittedName>
        <fullName evidence="3">Uncharacterized protein</fullName>
    </submittedName>
</protein>
<evidence type="ECO:0000256" key="1">
    <source>
        <dbReference type="SAM" id="MobiDB-lite"/>
    </source>
</evidence>
<dbReference type="AlphaFoldDB" id="A0A9I9D7F4"/>
<dbReference type="EnsemblPlants" id="MELO3C014409.2.1">
    <property type="protein sequence ID" value="MELO3C014409.2.1"/>
    <property type="gene ID" value="MELO3C014409.2"/>
</dbReference>
<sequence length="144" mass="16254">MVIEGGDEHSDRAPSAGERGREEGRSMREKEREEGSESGWGCGGSATSAYCISQRLVLNLLFSKFGSYDSNTMQTWVIQQQHNADWIICTKKTHKLQSVSLFQFLKIHHLICLLVSFYFFVKEGGSSVGTKRKEWRDNDANGCI</sequence>
<feature type="region of interest" description="Disordered" evidence="1">
    <location>
        <begin position="1"/>
        <end position="42"/>
    </location>
</feature>
<evidence type="ECO:0000313" key="3">
    <source>
        <dbReference type="EnsemblPlants" id="MELO3C014409.2.1"/>
    </source>
</evidence>
<organism evidence="3">
    <name type="scientific">Cucumis melo</name>
    <name type="common">Muskmelon</name>
    <dbReference type="NCBI Taxonomy" id="3656"/>
    <lineage>
        <taxon>Eukaryota</taxon>
        <taxon>Viridiplantae</taxon>
        <taxon>Streptophyta</taxon>
        <taxon>Embryophyta</taxon>
        <taxon>Tracheophyta</taxon>
        <taxon>Spermatophyta</taxon>
        <taxon>Magnoliopsida</taxon>
        <taxon>eudicotyledons</taxon>
        <taxon>Gunneridae</taxon>
        <taxon>Pentapetalae</taxon>
        <taxon>rosids</taxon>
        <taxon>fabids</taxon>
        <taxon>Cucurbitales</taxon>
        <taxon>Cucurbitaceae</taxon>
        <taxon>Benincaseae</taxon>
        <taxon>Cucumis</taxon>
    </lineage>
</organism>
<proteinExistence type="predicted"/>
<keyword evidence="2" id="KW-0812">Transmembrane</keyword>
<keyword evidence="2" id="KW-1133">Transmembrane helix</keyword>
<name>A0A9I9D7F4_CUCME</name>
<keyword evidence="2" id="KW-0472">Membrane</keyword>